<sequence length="374" mass="40232">MKWFGSVMPHMTWRDRLQGDTHLADTPVHTLLDVVRIPASARSSPWLLISRRFIYAALIIIAVSLAVYLDKNGYSEPLTFIDATYYSAVSLSTTGYGDITPVTQGARLMNILVITPLRIAFLMLLVGTTLSVLTEDSRKTLQIQQWRRTLRNHTIIIGYGTKGRSAVDALLADGAAPSSIVVVDSDPAVLSHAEKRGLVTVHGNATKSDVLNIAGARRARSVVVAPSSDDTAVLVTLSVRELAPAATIVASVRESENQHLLMQSGADSVVVSSETAGRLLGLATVTPPVVAMMEDLLSPDEGFAVAERPIGDDEVGANPRHLADVVLGVVRSGELYRIDSPEAETVEPGDRLLYVRHSRDSASDSDSDSIFQGE</sequence>
<dbReference type="Pfam" id="PF02254">
    <property type="entry name" value="TrkA_N"/>
    <property type="match status" value="1"/>
</dbReference>
<keyword evidence="4" id="KW-0406">Ion transport</keyword>
<keyword evidence="5" id="KW-1185">Reference proteome</keyword>
<dbReference type="InterPro" id="IPR050721">
    <property type="entry name" value="Trk_Ktr_HKT_K-transport"/>
</dbReference>
<dbReference type="STRING" id="1203190.GCA_000312345_01652"/>
<evidence type="ECO:0000313" key="5">
    <source>
        <dbReference type="Proteomes" id="UP000182237"/>
    </source>
</evidence>
<protein>
    <submittedName>
        <fullName evidence="4">Voltage-gated potassium channel</fullName>
    </submittedName>
</protein>
<accession>A0A1H1RN05</accession>
<dbReference type="InterPro" id="IPR013099">
    <property type="entry name" value="K_chnl_dom"/>
</dbReference>
<feature type="domain" description="RCK N-terminal" evidence="3">
    <location>
        <begin position="151"/>
        <end position="271"/>
    </location>
</feature>
<dbReference type="EMBL" id="LT629765">
    <property type="protein sequence ID" value="SDS37013.1"/>
    <property type="molecule type" value="Genomic_DNA"/>
</dbReference>
<keyword evidence="2" id="KW-0812">Transmembrane</keyword>
<dbReference type="Proteomes" id="UP000182237">
    <property type="component" value="Chromosome I"/>
</dbReference>
<name>A0A1H1RN05_9CORY</name>
<feature type="transmembrane region" description="Helical" evidence="2">
    <location>
        <begin position="111"/>
        <end position="133"/>
    </location>
</feature>
<keyword evidence="4" id="KW-0407">Ion channel</keyword>
<dbReference type="InterPro" id="IPR036291">
    <property type="entry name" value="NAD(P)-bd_dom_sf"/>
</dbReference>
<keyword evidence="2" id="KW-1133">Transmembrane helix</keyword>
<dbReference type="Gene3D" id="1.10.287.70">
    <property type="match status" value="1"/>
</dbReference>
<dbReference type="AlphaFoldDB" id="A0A1H1RN05"/>
<dbReference type="GO" id="GO:0006813">
    <property type="term" value="P:potassium ion transport"/>
    <property type="evidence" value="ECO:0007669"/>
    <property type="project" value="InterPro"/>
</dbReference>
<comment type="subcellular location">
    <subcellularLocation>
        <location evidence="1">Cell membrane</location>
        <topology evidence="1">Multi-pass membrane protein</topology>
    </subcellularLocation>
</comment>
<keyword evidence="4" id="KW-0813">Transport</keyword>
<dbReference type="Gene3D" id="3.40.50.720">
    <property type="entry name" value="NAD(P)-binding Rossmann-like Domain"/>
    <property type="match status" value="1"/>
</dbReference>
<dbReference type="PANTHER" id="PTHR43833">
    <property type="entry name" value="POTASSIUM CHANNEL PROTEIN 2-RELATED-RELATED"/>
    <property type="match status" value="1"/>
</dbReference>
<reference evidence="4 5" key="1">
    <citation type="submission" date="2016-10" db="EMBL/GenBank/DDBJ databases">
        <authorList>
            <person name="de Groot N.N."/>
        </authorList>
    </citation>
    <scope>NUCLEOTIDE SEQUENCE [LARGE SCALE GENOMIC DNA]</scope>
    <source>
        <strain evidence="4 5">DSM 45434</strain>
    </source>
</reference>
<dbReference type="PANTHER" id="PTHR43833:SF9">
    <property type="entry name" value="POTASSIUM CHANNEL PROTEIN YUGO-RELATED"/>
    <property type="match status" value="1"/>
</dbReference>
<gene>
    <name evidence="4" type="ORF">SAMN04488539_1541</name>
</gene>
<dbReference type="SUPFAM" id="SSF51735">
    <property type="entry name" value="NAD(P)-binding Rossmann-fold domains"/>
    <property type="match status" value="1"/>
</dbReference>
<evidence type="ECO:0000256" key="2">
    <source>
        <dbReference type="SAM" id="Phobius"/>
    </source>
</evidence>
<organism evidence="4 5">
    <name type="scientific">Corynebacterium timonense</name>
    <dbReference type="NCBI Taxonomy" id="441500"/>
    <lineage>
        <taxon>Bacteria</taxon>
        <taxon>Bacillati</taxon>
        <taxon>Actinomycetota</taxon>
        <taxon>Actinomycetes</taxon>
        <taxon>Mycobacteriales</taxon>
        <taxon>Corynebacteriaceae</taxon>
        <taxon>Corynebacterium</taxon>
    </lineage>
</organism>
<evidence type="ECO:0000259" key="3">
    <source>
        <dbReference type="PROSITE" id="PS51201"/>
    </source>
</evidence>
<dbReference type="SUPFAM" id="SSF81324">
    <property type="entry name" value="Voltage-gated potassium channels"/>
    <property type="match status" value="1"/>
</dbReference>
<feature type="transmembrane region" description="Helical" evidence="2">
    <location>
        <begin position="52"/>
        <end position="69"/>
    </location>
</feature>
<keyword evidence="2" id="KW-0472">Membrane</keyword>
<evidence type="ECO:0000313" key="4">
    <source>
        <dbReference type="EMBL" id="SDS37013.1"/>
    </source>
</evidence>
<dbReference type="GO" id="GO:0034220">
    <property type="term" value="P:monoatomic ion transmembrane transport"/>
    <property type="evidence" value="ECO:0007669"/>
    <property type="project" value="UniProtKB-KW"/>
</dbReference>
<dbReference type="OrthoDB" id="9799090at2"/>
<dbReference type="InterPro" id="IPR003148">
    <property type="entry name" value="RCK_N"/>
</dbReference>
<proteinExistence type="predicted"/>
<dbReference type="GO" id="GO:0005886">
    <property type="term" value="C:plasma membrane"/>
    <property type="evidence" value="ECO:0007669"/>
    <property type="project" value="UniProtKB-SubCell"/>
</dbReference>
<evidence type="ECO:0000256" key="1">
    <source>
        <dbReference type="ARBA" id="ARBA00004651"/>
    </source>
</evidence>
<dbReference type="eggNOG" id="COG1226">
    <property type="taxonomic scope" value="Bacteria"/>
</dbReference>
<dbReference type="Pfam" id="PF07885">
    <property type="entry name" value="Ion_trans_2"/>
    <property type="match status" value="1"/>
</dbReference>
<dbReference type="PROSITE" id="PS51201">
    <property type="entry name" value="RCK_N"/>
    <property type="match status" value="1"/>
</dbReference>